<dbReference type="AlphaFoldDB" id="A0A4Q9N1Y0"/>
<name>A0A4Q9N1Y0_9APHY</name>
<dbReference type="Proteomes" id="UP000292957">
    <property type="component" value="Unassembled WGS sequence"/>
</dbReference>
<reference evidence="2" key="1">
    <citation type="submission" date="2019-01" db="EMBL/GenBank/DDBJ databases">
        <title>Draft genome sequences of three monokaryotic isolates of the white-rot basidiomycete fungus Dichomitus squalens.</title>
        <authorList>
            <consortium name="DOE Joint Genome Institute"/>
            <person name="Lopez S.C."/>
            <person name="Andreopoulos B."/>
            <person name="Pangilinan J."/>
            <person name="Lipzen A."/>
            <person name="Riley R."/>
            <person name="Ahrendt S."/>
            <person name="Ng V."/>
            <person name="Barry K."/>
            <person name="Daum C."/>
            <person name="Grigoriev I.V."/>
            <person name="Hilden K.S."/>
            <person name="Makela M.R."/>
            <person name="de Vries R.P."/>
        </authorList>
    </citation>
    <scope>NUCLEOTIDE SEQUENCE [LARGE SCALE GENOMIC DNA]</scope>
    <source>
        <strain evidence="2">OM18370.1</strain>
    </source>
</reference>
<sequence length="444" mass="50635">MSQASSCVQNRKSRCLTASQIAKDSGRFEQWSQYNHLVVGSYHTDIPVHLKQDVEDVFNNFRRLPESWINKDSTTYARLQKDLGQEFLAFLQSAQVSSPSIFSPKAKRKESQQLLRELQNVFLAFQKLEKLRDSEKTWTEADYAAQVYNVLRATVGLLSDNRAHCPISLPQPLNEHVVTKKAALNLNARTIRPDGSLFVPRHEIAELSEEEKSPFNVLAQRRNTNNSASHGGASSFKWQSTLCSKLPAQPGFEVASCFWEDKKPEQKELEVAYRQNRMATTAALRQLHALRIEAPVFGLVWAEGTVRAHVDWYKEEDGRFTIVSAPYPGPPPKQPVRRKQLFHSWNLADPGHIIQVYLLLRKLDRWTVTGFRDRVVTGIRSLVDEVEKHDGKVVQWRRRSSLGKDMGRTDEHEYEPESISSPAKPRARGKAAKQAKRRTTRGAV</sequence>
<evidence type="ECO:0000256" key="1">
    <source>
        <dbReference type="SAM" id="MobiDB-lite"/>
    </source>
</evidence>
<gene>
    <name evidence="2" type="ORF">BD311DRAFT_284034</name>
</gene>
<evidence type="ECO:0000313" key="2">
    <source>
        <dbReference type="EMBL" id="TBU34489.1"/>
    </source>
</evidence>
<dbReference type="EMBL" id="ML143388">
    <property type="protein sequence ID" value="TBU34489.1"/>
    <property type="molecule type" value="Genomic_DNA"/>
</dbReference>
<feature type="compositionally biased region" description="Basic residues" evidence="1">
    <location>
        <begin position="425"/>
        <end position="444"/>
    </location>
</feature>
<dbReference type="OrthoDB" id="3261881at2759"/>
<feature type="region of interest" description="Disordered" evidence="1">
    <location>
        <begin position="403"/>
        <end position="444"/>
    </location>
</feature>
<protein>
    <submittedName>
        <fullName evidence="2">Uncharacterized protein</fullName>
    </submittedName>
</protein>
<accession>A0A4Q9N1Y0</accession>
<proteinExistence type="predicted"/>
<organism evidence="2">
    <name type="scientific">Dichomitus squalens</name>
    <dbReference type="NCBI Taxonomy" id="114155"/>
    <lineage>
        <taxon>Eukaryota</taxon>
        <taxon>Fungi</taxon>
        <taxon>Dikarya</taxon>
        <taxon>Basidiomycota</taxon>
        <taxon>Agaricomycotina</taxon>
        <taxon>Agaricomycetes</taxon>
        <taxon>Polyporales</taxon>
        <taxon>Polyporaceae</taxon>
        <taxon>Dichomitus</taxon>
    </lineage>
</organism>